<keyword evidence="1" id="KW-0472">Membrane</keyword>
<feature type="transmembrane region" description="Helical" evidence="1">
    <location>
        <begin position="472"/>
        <end position="493"/>
    </location>
</feature>
<keyword evidence="1" id="KW-1133">Transmembrane helix</keyword>
<organism evidence="3 4">
    <name type="scientific">Catellatospora citrea</name>
    <dbReference type="NCBI Taxonomy" id="53366"/>
    <lineage>
        <taxon>Bacteria</taxon>
        <taxon>Bacillati</taxon>
        <taxon>Actinomycetota</taxon>
        <taxon>Actinomycetes</taxon>
        <taxon>Micromonosporales</taxon>
        <taxon>Micromonosporaceae</taxon>
        <taxon>Catellatospora</taxon>
    </lineage>
</organism>
<dbReference type="AlphaFoldDB" id="A0A8J3KFK2"/>
<gene>
    <name evidence="3" type="ORF">Cci01nite_42300</name>
</gene>
<reference evidence="3 4" key="1">
    <citation type="submission" date="2021-01" db="EMBL/GenBank/DDBJ databases">
        <title>Whole genome shotgun sequence of Catellatospora citrea NBRC 14495.</title>
        <authorList>
            <person name="Komaki H."/>
            <person name="Tamura T."/>
        </authorList>
    </citation>
    <scope>NUCLEOTIDE SEQUENCE [LARGE SCALE GENOMIC DNA]</scope>
    <source>
        <strain evidence="3 4">NBRC 14495</strain>
    </source>
</reference>
<proteinExistence type="predicted"/>
<protein>
    <recommendedName>
        <fullName evidence="5">LPXTG-motif cell wall-anchored protein</fullName>
    </recommendedName>
</protein>
<feature type="chain" id="PRO_5035329189" description="LPXTG-motif cell wall-anchored protein" evidence="2">
    <location>
        <begin position="30"/>
        <end position="503"/>
    </location>
</feature>
<dbReference type="EMBL" id="BONH01000019">
    <property type="protein sequence ID" value="GIF99136.1"/>
    <property type="molecule type" value="Genomic_DNA"/>
</dbReference>
<comment type="caution">
    <text evidence="3">The sequence shown here is derived from an EMBL/GenBank/DDBJ whole genome shotgun (WGS) entry which is preliminary data.</text>
</comment>
<evidence type="ECO:0000313" key="4">
    <source>
        <dbReference type="Proteomes" id="UP000659904"/>
    </source>
</evidence>
<accession>A0A8J3KFK2</accession>
<name>A0A8J3KFK2_9ACTN</name>
<dbReference type="Proteomes" id="UP000659904">
    <property type="component" value="Unassembled WGS sequence"/>
</dbReference>
<evidence type="ECO:0000256" key="1">
    <source>
        <dbReference type="SAM" id="Phobius"/>
    </source>
</evidence>
<keyword evidence="4" id="KW-1185">Reference proteome</keyword>
<evidence type="ECO:0008006" key="5">
    <source>
        <dbReference type="Google" id="ProtNLM"/>
    </source>
</evidence>
<sequence>MRLPIPRRLLAVGAVAAAAIALSPAPVHAEGYLWADLQDIILGANGAPGKVFHLGVAADGAVNGKVTIDFSSLDGIAAPTFPGMDVKCAVTGSTGVCDLPDGGFSGTIPVRLVPGAGATEGVKAEITVTATADGAESVTDTAEVTVASGADIVVLGKDWEQKPKIGDKVNVPVNLVNAGDKAAPSLDLFFSFSHGIKPAQYDNCLYAPWDELGGTYVLCTIAKPVEPGAEYSVPGGFQATVADDTATAERGSMSVDIGTETPSELRRQLGFQKAASGTELTLVEAPAARSRALVAEIDAQDNWADMTWLVATGNDLAAKGAELTGAVGDKVTVDLGVTNNGPASNNGLGRGDGAVEYGVTVPEWAKAVRVPSRCVALVKLADGTFDVLGWGEAGHRYYRCLPEALFHGVGETITVPFTFEIVATSGADGAVDLTAADMTEPHTDLNNANNTAKITLAAGGTGGGLPVTGVQVGLVAGVGGALVALGVVLFVVARRRRMPIGLS</sequence>
<feature type="signal peptide" evidence="2">
    <location>
        <begin position="1"/>
        <end position="29"/>
    </location>
</feature>
<dbReference type="RefSeq" id="WP_120318871.1">
    <property type="nucleotide sequence ID" value="NZ_BONH01000019.1"/>
</dbReference>
<keyword evidence="1" id="KW-0812">Transmembrane</keyword>
<evidence type="ECO:0000256" key="2">
    <source>
        <dbReference type="SAM" id="SignalP"/>
    </source>
</evidence>
<evidence type="ECO:0000313" key="3">
    <source>
        <dbReference type="EMBL" id="GIF99136.1"/>
    </source>
</evidence>
<keyword evidence="2" id="KW-0732">Signal</keyword>